<sequence length="301" mass="31468">MRVEVLEERGLRFTDGVPVRAASAVARLGDGWLVAQDDATFAAWVLPHAVERVRVLPPVHGLDTFEESLGTKRLKPDLEAALGCEVDGRDGVLLLGSGSSDARTRGAVVDASGRAVVAELATLYDRVADLLRLDRELLNLEGACRVGDVVRWFHRGVPGAGDPTRSVDVDARGLAAAVLGRTDPAGVGLGSPRRYDLGEVDGVGLAVTDAVRVGDQVVVSVAAEDTDDPRHDGPVVGAALVVLEDDRVVASAPLPHVRGHVPKVEGLAPVAVTRASLTLLATVDDDDPDAASAALVLRLVR</sequence>
<reference evidence="1 2" key="1">
    <citation type="submission" date="2013-08" db="EMBL/GenBank/DDBJ databases">
        <title>Genome sequencing of Cellulomonas carbonis T26.</title>
        <authorList>
            <person name="Chen F."/>
            <person name="Li Y."/>
            <person name="Wang G."/>
        </authorList>
    </citation>
    <scope>NUCLEOTIDE SEQUENCE [LARGE SCALE GENOMIC DNA]</scope>
    <source>
        <strain evidence="1 2">T26</strain>
    </source>
</reference>
<organism evidence="1 2">
    <name type="scientific">Cellulomonas carbonis T26</name>
    <dbReference type="NCBI Taxonomy" id="947969"/>
    <lineage>
        <taxon>Bacteria</taxon>
        <taxon>Bacillati</taxon>
        <taxon>Actinomycetota</taxon>
        <taxon>Actinomycetes</taxon>
        <taxon>Micrococcales</taxon>
        <taxon>Cellulomonadaceae</taxon>
        <taxon>Cellulomonas</taxon>
    </lineage>
</organism>
<gene>
    <name evidence="1" type="ORF">N868_01310</name>
</gene>
<proteinExistence type="predicted"/>
<dbReference type="AlphaFoldDB" id="A0A0A0BM73"/>
<reference evidence="1 2" key="2">
    <citation type="journal article" date="2015" name="Stand. Genomic Sci.">
        <title>Draft genome sequence of Cellulomonas carbonis T26(T) and comparative analysis of six Cellulomonas genomes.</title>
        <authorList>
            <person name="Zhuang W."/>
            <person name="Zhang S."/>
            <person name="Xia X."/>
            <person name="Wang G."/>
        </authorList>
    </citation>
    <scope>NUCLEOTIDE SEQUENCE [LARGE SCALE GENOMIC DNA]</scope>
    <source>
        <strain evidence="1 2">T26</strain>
    </source>
</reference>
<dbReference type="RefSeq" id="WP_043608381.1">
    <property type="nucleotide sequence ID" value="NZ_AXCY01000086.1"/>
</dbReference>
<comment type="caution">
    <text evidence="1">The sequence shown here is derived from an EMBL/GenBank/DDBJ whole genome shotgun (WGS) entry which is preliminary data.</text>
</comment>
<dbReference type="EMBL" id="AXCY01000086">
    <property type="protein sequence ID" value="KGM09613.1"/>
    <property type="molecule type" value="Genomic_DNA"/>
</dbReference>
<protein>
    <submittedName>
        <fullName evidence="1">Uncharacterized protein</fullName>
    </submittedName>
</protein>
<dbReference type="Proteomes" id="UP000029839">
    <property type="component" value="Unassembled WGS sequence"/>
</dbReference>
<dbReference type="OrthoDB" id="5175929at2"/>
<evidence type="ECO:0000313" key="1">
    <source>
        <dbReference type="EMBL" id="KGM09613.1"/>
    </source>
</evidence>
<keyword evidence="2" id="KW-1185">Reference proteome</keyword>
<dbReference type="InterPro" id="IPR053852">
    <property type="entry name" value="DUF6910"/>
</dbReference>
<accession>A0A0A0BM73</accession>
<dbReference type="Pfam" id="PF21851">
    <property type="entry name" value="DUF6910"/>
    <property type="match status" value="1"/>
</dbReference>
<name>A0A0A0BM73_9CELL</name>
<evidence type="ECO:0000313" key="2">
    <source>
        <dbReference type="Proteomes" id="UP000029839"/>
    </source>
</evidence>